<dbReference type="PANTHER" id="PTHR31973:SF187">
    <property type="entry name" value="MUTATOR TRANSPOSASE MUDRA PROTEIN"/>
    <property type="match status" value="1"/>
</dbReference>
<sequence length="210" mass="23146">MISRALEAAREEVIGDEDAQYSKIMDYLMELHRTNPGSTARLDVIPQPVSSFGYYGGQLLSVVGQDGNNHFFVIAYAVVPNEWIKCPNWLSLVGFQSCDLTIKQVQQTGENNSTANAEKTTLDGAAKAKKNKKKLLKTSARGQSVDHSQGEKINVSQSAPQADEVKNGLKLNLQSLFNLIMTFAIIFSEDSLQQNSTPYLHHALENSSKL</sequence>
<dbReference type="EMBL" id="SDMP01000012">
    <property type="protein sequence ID" value="RYR26773.1"/>
    <property type="molecule type" value="Genomic_DNA"/>
</dbReference>
<reference evidence="2 3" key="1">
    <citation type="submission" date="2019-01" db="EMBL/GenBank/DDBJ databases">
        <title>Sequencing of cultivated peanut Arachis hypogaea provides insights into genome evolution and oil improvement.</title>
        <authorList>
            <person name="Chen X."/>
        </authorList>
    </citation>
    <scope>NUCLEOTIDE SEQUENCE [LARGE SCALE GENOMIC DNA]</scope>
    <source>
        <strain evidence="3">cv. Fuhuasheng</strain>
        <tissue evidence="2">Leaves</tissue>
    </source>
</reference>
<evidence type="ECO:0000313" key="2">
    <source>
        <dbReference type="EMBL" id="RYR26773.1"/>
    </source>
</evidence>
<dbReference type="AlphaFoldDB" id="A0A445AK21"/>
<name>A0A445AK21_ARAHY</name>
<dbReference type="PANTHER" id="PTHR31973">
    <property type="entry name" value="POLYPROTEIN, PUTATIVE-RELATED"/>
    <property type="match status" value="1"/>
</dbReference>
<dbReference type="Proteomes" id="UP000289738">
    <property type="component" value="Chromosome B02"/>
</dbReference>
<evidence type="ECO:0000256" key="1">
    <source>
        <dbReference type="SAM" id="MobiDB-lite"/>
    </source>
</evidence>
<evidence type="ECO:0000313" key="3">
    <source>
        <dbReference type="Proteomes" id="UP000289738"/>
    </source>
</evidence>
<feature type="region of interest" description="Disordered" evidence="1">
    <location>
        <begin position="133"/>
        <end position="159"/>
    </location>
</feature>
<comment type="caution">
    <text evidence="2">The sequence shown here is derived from an EMBL/GenBank/DDBJ whole genome shotgun (WGS) entry which is preliminary data.</text>
</comment>
<accession>A0A445AK21</accession>
<gene>
    <name evidence="2" type="ORF">Ahy_B02g061074</name>
</gene>
<organism evidence="2 3">
    <name type="scientific">Arachis hypogaea</name>
    <name type="common">Peanut</name>
    <dbReference type="NCBI Taxonomy" id="3818"/>
    <lineage>
        <taxon>Eukaryota</taxon>
        <taxon>Viridiplantae</taxon>
        <taxon>Streptophyta</taxon>
        <taxon>Embryophyta</taxon>
        <taxon>Tracheophyta</taxon>
        <taxon>Spermatophyta</taxon>
        <taxon>Magnoliopsida</taxon>
        <taxon>eudicotyledons</taxon>
        <taxon>Gunneridae</taxon>
        <taxon>Pentapetalae</taxon>
        <taxon>rosids</taxon>
        <taxon>fabids</taxon>
        <taxon>Fabales</taxon>
        <taxon>Fabaceae</taxon>
        <taxon>Papilionoideae</taxon>
        <taxon>50 kb inversion clade</taxon>
        <taxon>dalbergioids sensu lato</taxon>
        <taxon>Dalbergieae</taxon>
        <taxon>Pterocarpus clade</taxon>
        <taxon>Arachis</taxon>
    </lineage>
</organism>
<protein>
    <submittedName>
        <fullName evidence="2">Uncharacterized protein</fullName>
    </submittedName>
</protein>
<proteinExistence type="predicted"/>
<keyword evidence="3" id="KW-1185">Reference proteome</keyword>